<comment type="caution">
    <text evidence="2">The sequence shown here is derived from an EMBL/GenBank/DDBJ whole genome shotgun (WGS) entry which is preliminary data.</text>
</comment>
<gene>
    <name evidence="2" type="ORF">DERYTH_LOCUS26563</name>
</gene>
<feature type="non-terminal residue" evidence="2">
    <location>
        <position position="1"/>
    </location>
</feature>
<protein>
    <submittedName>
        <fullName evidence="2">7050_t:CDS:1</fullName>
    </submittedName>
</protein>
<reference evidence="2" key="1">
    <citation type="submission" date="2021-06" db="EMBL/GenBank/DDBJ databases">
        <authorList>
            <person name="Kallberg Y."/>
            <person name="Tangrot J."/>
            <person name="Rosling A."/>
        </authorList>
    </citation>
    <scope>NUCLEOTIDE SEQUENCE</scope>
    <source>
        <strain evidence="2">MA453B</strain>
    </source>
</reference>
<accession>A0A9N9PEI3</accession>
<evidence type="ECO:0000313" key="2">
    <source>
        <dbReference type="EMBL" id="CAG8818115.1"/>
    </source>
</evidence>
<keyword evidence="3" id="KW-1185">Reference proteome</keyword>
<feature type="compositionally biased region" description="Polar residues" evidence="1">
    <location>
        <begin position="154"/>
        <end position="166"/>
    </location>
</feature>
<organism evidence="2 3">
    <name type="scientific">Dentiscutata erythropus</name>
    <dbReference type="NCBI Taxonomy" id="1348616"/>
    <lineage>
        <taxon>Eukaryota</taxon>
        <taxon>Fungi</taxon>
        <taxon>Fungi incertae sedis</taxon>
        <taxon>Mucoromycota</taxon>
        <taxon>Glomeromycotina</taxon>
        <taxon>Glomeromycetes</taxon>
        <taxon>Diversisporales</taxon>
        <taxon>Gigasporaceae</taxon>
        <taxon>Dentiscutata</taxon>
    </lineage>
</organism>
<proteinExistence type="predicted"/>
<dbReference type="Proteomes" id="UP000789405">
    <property type="component" value="Unassembled WGS sequence"/>
</dbReference>
<sequence length="166" mass="18827">HPQGCWFKSMWWIKRNLCLDQGCISATNNLEGYTNKAIQKILPKMVYRSVLVKSPVVYGSPLSVVLEEEKKLEWPLARRTWSTEKFIPNAEVATILYDKLEGGIKEEAIPTPVITAPIMATPKGSNNDLRTTRLQHRDSSNEDSTRHQQRSKDYLSNNAPITTTLA</sequence>
<evidence type="ECO:0000256" key="1">
    <source>
        <dbReference type="SAM" id="MobiDB-lite"/>
    </source>
</evidence>
<name>A0A9N9PEI3_9GLOM</name>
<feature type="compositionally biased region" description="Basic and acidic residues" evidence="1">
    <location>
        <begin position="135"/>
        <end position="153"/>
    </location>
</feature>
<dbReference type="AlphaFoldDB" id="A0A9N9PEI3"/>
<evidence type="ECO:0000313" key="3">
    <source>
        <dbReference type="Proteomes" id="UP000789405"/>
    </source>
</evidence>
<dbReference type="EMBL" id="CAJVPY010056126">
    <property type="protein sequence ID" value="CAG8818115.1"/>
    <property type="molecule type" value="Genomic_DNA"/>
</dbReference>
<feature type="region of interest" description="Disordered" evidence="1">
    <location>
        <begin position="118"/>
        <end position="166"/>
    </location>
</feature>
<feature type="non-terminal residue" evidence="2">
    <location>
        <position position="166"/>
    </location>
</feature>